<comment type="caution">
    <text evidence="1">The sequence shown here is derived from an EMBL/GenBank/DDBJ whole genome shotgun (WGS) entry which is preliminary data.</text>
</comment>
<name>A0A9J6CUF0_RHIMP</name>
<keyword evidence="2" id="KW-1185">Reference proteome</keyword>
<protein>
    <submittedName>
        <fullName evidence="1">Uncharacterized protein</fullName>
    </submittedName>
</protein>
<evidence type="ECO:0000313" key="2">
    <source>
        <dbReference type="Proteomes" id="UP000821866"/>
    </source>
</evidence>
<accession>A0A9J6CUF0</accession>
<reference evidence="1" key="2">
    <citation type="submission" date="2021-09" db="EMBL/GenBank/DDBJ databases">
        <authorList>
            <person name="Jia N."/>
            <person name="Wang J."/>
            <person name="Shi W."/>
            <person name="Du L."/>
            <person name="Sun Y."/>
            <person name="Zhan W."/>
            <person name="Jiang J."/>
            <person name="Wang Q."/>
            <person name="Zhang B."/>
            <person name="Ji P."/>
            <person name="Sakyi L.B."/>
            <person name="Cui X."/>
            <person name="Yuan T."/>
            <person name="Jiang B."/>
            <person name="Yang W."/>
            <person name="Lam T.T.-Y."/>
            <person name="Chang Q."/>
            <person name="Ding S."/>
            <person name="Wang X."/>
            <person name="Zhu J."/>
            <person name="Ruan X."/>
            <person name="Zhao L."/>
            <person name="Wei J."/>
            <person name="Que T."/>
            <person name="Du C."/>
            <person name="Cheng J."/>
            <person name="Dai P."/>
            <person name="Han X."/>
            <person name="Huang E."/>
            <person name="Gao Y."/>
            <person name="Liu J."/>
            <person name="Shao H."/>
            <person name="Ye R."/>
            <person name="Li L."/>
            <person name="Wei W."/>
            <person name="Wang X."/>
            <person name="Wang C."/>
            <person name="Huo Q."/>
            <person name="Li W."/>
            <person name="Guo W."/>
            <person name="Chen H."/>
            <person name="Chen S."/>
            <person name="Zhou L."/>
            <person name="Zhou L."/>
            <person name="Ni X."/>
            <person name="Tian J."/>
            <person name="Zhou Y."/>
            <person name="Sheng Y."/>
            <person name="Liu T."/>
            <person name="Pan Y."/>
            <person name="Xia L."/>
            <person name="Li J."/>
            <person name="Zhao F."/>
            <person name="Cao W."/>
        </authorList>
    </citation>
    <scope>NUCLEOTIDE SEQUENCE</scope>
    <source>
        <strain evidence="1">Rmic-2018</strain>
        <tissue evidence="1">Larvae</tissue>
    </source>
</reference>
<dbReference type="AlphaFoldDB" id="A0A9J6CUF0"/>
<gene>
    <name evidence="1" type="ORF">HPB51_029563</name>
</gene>
<sequence>MRRERLKEVVTLWMLKVRGKKLALAIVVRRSLRKLMRRGVGVRETEASARSSVLDGGSRVDVALTWMVSPTNLRSDGRTGVDMLQPPAILHRRLRISIHPPLVLDKPDWPIWLLLVQYHRSGPHLTSISVTVPLGLDDLRSVALLGISEQLLSSANLVFLVRNGRSFSSLMVVALDVVRVLEPVMFMSQASQLIIQLADAGSVLHGNLLEITHISR</sequence>
<proteinExistence type="predicted"/>
<evidence type="ECO:0000313" key="1">
    <source>
        <dbReference type="EMBL" id="KAH7932146.1"/>
    </source>
</evidence>
<dbReference type="Proteomes" id="UP000821866">
    <property type="component" value="Unassembled WGS sequence"/>
</dbReference>
<organism evidence="1 2">
    <name type="scientific">Rhipicephalus microplus</name>
    <name type="common">Cattle tick</name>
    <name type="synonym">Boophilus microplus</name>
    <dbReference type="NCBI Taxonomy" id="6941"/>
    <lineage>
        <taxon>Eukaryota</taxon>
        <taxon>Metazoa</taxon>
        <taxon>Ecdysozoa</taxon>
        <taxon>Arthropoda</taxon>
        <taxon>Chelicerata</taxon>
        <taxon>Arachnida</taxon>
        <taxon>Acari</taxon>
        <taxon>Parasitiformes</taxon>
        <taxon>Ixodida</taxon>
        <taxon>Ixodoidea</taxon>
        <taxon>Ixodidae</taxon>
        <taxon>Rhipicephalinae</taxon>
        <taxon>Rhipicephalus</taxon>
        <taxon>Boophilus</taxon>
    </lineage>
</organism>
<dbReference type="EMBL" id="JABSTU010006836">
    <property type="protein sequence ID" value="KAH7932146.1"/>
    <property type="molecule type" value="Genomic_DNA"/>
</dbReference>
<reference evidence="1" key="1">
    <citation type="journal article" date="2020" name="Cell">
        <title>Large-Scale Comparative Analyses of Tick Genomes Elucidate Their Genetic Diversity and Vector Capacities.</title>
        <authorList>
            <consortium name="Tick Genome and Microbiome Consortium (TIGMIC)"/>
            <person name="Jia N."/>
            <person name="Wang J."/>
            <person name="Shi W."/>
            <person name="Du L."/>
            <person name="Sun Y."/>
            <person name="Zhan W."/>
            <person name="Jiang J.F."/>
            <person name="Wang Q."/>
            <person name="Zhang B."/>
            <person name="Ji P."/>
            <person name="Bell-Sakyi L."/>
            <person name="Cui X.M."/>
            <person name="Yuan T.T."/>
            <person name="Jiang B.G."/>
            <person name="Yang W.F."/>
            <person name="Lam T.T."/>
            <person name="Chang Q.C."/>
            <person name="Ding S.J."/>
            <person name="Wang X.J."/>
            <person name="Zhu J.G."/>
            <person name="Ruan X.D."/>
            <person name="Zhao L."/>
            <person name="Wei J.T."/>
            <person name="Ye R.Z."/>
            <person name="Que T.C."/>
            <person name="Du C.H."/>
            <person name="Zhou Y.H."/>
            <person name="Cheng J.X."/>
            <person name="Dai P.F."/>
            <person name="Guo W.B."/>
            <person name="Han X.H."/>
            <person name="Huang E.J."/>
            <person name="Li L.F."/>
            <person name="Wei W."/>
            <person name="Gao Y.C."/>
            <person name="Liu J.Z."/>
            <person name="Shao H.Z."/>
            <person name="Wang X."/>
            <person name="Wang C.C."/>
            <person name="Yang T.C."/>
            <person name="Huo Q.B."/>
            <person name="Li W."/>
            <person name="Chen H.Y."/>
            <person name="Chen S.E."/>
            <person name="Zhou L.G."/>
            <person name="Ni X.B."/>
            <person name="Tian J.H."/>
            <person name="Sheng Y."/>
            <person name="Liu T."/>
            <person name="Pan Y.S."/>
            <person name="Xia L.Y."/>
            <person name="Li J."/>
            <person name="Zhao F."/>
            <person name="Cao W.C."/>
        </authorList>
    </citation>
    <scope>NUCLEOTIDE SEQUENCE</scope>
    <source>
        <strain evidence="1">Rmic-2018</strain>
    </source>
</reference>